<dbReference type="OrthoDB" id="10985at2157"/>
<sequence>MSVEFPPSEDDADLERVVTVLDDAACRKILSTLDEPMSANEIATAADIPLSSTYKKLDMLSEASLVRETAEVRPGRSRTSRYVTDFSQIVIELDEERSLQVSVDRSPAGPDGVWPELVEEFSR</sequence>
<gene>
    <name evidence="1" type="ORF">SAMN04488556_3549</name>
</gene>
<dbReference type="Pfam" id="PF12840">
    <property type="entry name" value="HTH_20"/>
    <property type="match status" value="1"/>
</dbReference>
<dbReference type="InterPro" id="IPR036390">
    <property type="entry name" value="WH_DNA-bd_sf"/>
</dbReference>
<dbReference type="InterPro" id="IPR036388">
    <property type="entry name" value="WH-like_DNA-bd_sf"/>
</dbReference>
<evidence type="ECO:0000313" key="1">
    <source>
        <dbReference type="EMBL" id="SFS96389.1"/>
    </source>
</evidence>
<dbReference type="InterPro" id="IPR011991">
    <property type="entry name" value="ArsR-like_HTH"/>
</dbReference>
<dbReference type="EMBL" id="FOZS01000004">
    <property type="protein sequence ID" value="SFS96389.1"/>
    <property type="molecule type" value="Genomic_DNA"/>
</dbReference>
<proteinExistence type="predicted"/>
<dbReference type="Proteomes" id="UP000199199">
    <property type="component" value="Unassembled WGS sequence"/>
</dbReference>
<evidence type="ECO:0000313" key="2">
    <source>
        <dbReference type="Proteomes" id="UP000199199"/>
    </source>
</evidence>
<accession>A0A1I6U4F4</accession>
<name>A0A1I6U4F4_9EURY</name>
<organism evidence="1 2">
    <name type="scientific">Halostagnicola kamekurae</name>
    <dbReference type="NCBI Taxonomy" id="619731"/>
    <lineage>
        <taxon>Archaea</taxon>
        <taxon>Methanobacteriati</taxon>
        <taxon>Methanobacteriota</taxon>
        <taxon>Stenosarchaea group</taxon>
        <taxon>Halobacteria</taxon>
        <taxon>Halobacteriales</taxon>
        <taxon>Natrialbaceae</taxon>
        <taxon>Halostagnicola</taxon>
    </lineage>
</organism>
<dbReference type="AlphaFoldDB" id="A0A1I6U4F4"/>
<keyword evidence="2" id="KW-1185">Reference proteome</keyword>
<protein>
    <submittedName>
        <fullName evidence="1">Helix-turn-helix domain-containing protein</fullName>
    </submittedName>
</protein>
<dbReference type="CDD" id="cd00090">
    <property type="entry name" value="HTH_ARSR"/>
    <property type="match status" value="1"/>
</dbReference>
<reference evidence="2" key="1">
    <citation type="submission" date="2016-10" db="EMBL/GenBank/DDBJ databases">
        <authorList>
            <person name="Varghese N."/>
            <person name="Submissions S."/>
        </authorList>
    </citation>
    <scope>NUCLEOTIDE SEQUENCE [LARGE SCALE GENOMIC DNA]</scope>
    <source>
        <strain evidence="2">DSM 22427</strain>
    </source>
</reference>
<dbReference type="SUPFAM" id="SSF46785">
    <property type="entry name" value="Winged helix' DNA-binding domain"/>
    <property type="match status" value="1"/>
</dbReference>
<dbReference type="Gene3D" id="1.10.10.10">
    <property type="entry name" value="Winged helix-like DNA-binding domain superfamily/Winged helix DNA-binding domain"/>
    <property type="match status" value="1"/>
</dbReference>
<dbReference type="RefSeq" id="WP_092906553.1">
    <property type="nucleotide sequence ID" value="NZ_FOZS01000004.1"/>
</dbReference>